<keyword evidence="6" id="KW-0779">Telomere</keyword>
<reference evidence="9 10" key="1">
    <citation type="submission" date="2019-12" db="EMBL/GenBank/DDBJ databases">
        <authorList>
            <person name="Alioto T."/>
            <person name="Alioto T."/>
            <person name="Gomez Garrido J."/>
        </authorList>
    </citation>
    <scope>NUCLEOTIDE SEQUENCE [LARGE SCALE GENOMIC DNA]</scope>
</reference>
<sequence>MGLACHLNKILTRHGQVVVKNYGSVFDSSCQDLAFSVDSDDLVSSSDENLLRSLIISACFSTFWTVGGVLMDPNANKGLEERLVELGMTMLPLQNVRVTSVRHMDPLLEAKNIIQELV</sequence>
<protein>
    <recommendedName>
        <fullName evidence="4">CST complex subunit CTC1</fullName>
    </recommendedName>
</protein>
<keyword evidence="5" id="KW-0158">Chromosome</keyword>
<evidence type="ECO:0000256" key="3">
    <source>
        <dbReference type="ARBA" id="ARBA00006332"/>
    </source>
</evidence>
<keyword evidence="8" id="KW-0539">Nucleus</keyword>
<dbReference type="GO" id="GO:0042162">
    <property type="term" value="F:telomeric DNA binding"/>
    <property type="evidence" value="ECO:0007669"/>
    <property type="project" value="TreeGrafter"/>
</dbReference>
<dbReference type="GO" id="GO:1990879">
    <property type="term" value="C:CST complex"/>
    <property type="evidence" value="ECO:0007669"/>
    <property type="project" value="TreeGrafter"/>
</dbReference>
<evidence type="ECO:0000256" key="1">
    <source>
        <dbReference type="ARBA" id="ARBA00004123"/>
    </source>
</evidence>
<dbReference type="GO" id="GO:0003697">
    <property type="term" value="F:single-stranded DNA binding"/>
    <property type="evidence" value="ECO:0007669"/>
    <property type="project" value="TreeGrafter"/>
</dbReference>
<dbReference type="Proteomes" id="UP000594638">
    <property type="component" value="Unassembled WGS sequence"/>
</dbReference>
<dbReference type="AlphaFoldDB" id="A0A8S0SUH4"/>
<accession>A0A8S0SUH4</accession>
<evidence type="ECO:0000256" key="6">
    <source>
        <dbReference type="ARBA" id="ARBA00022895"/>
    </source>
</evidence>
<evidence type="ECO:0000313" key="10">
    <source>
        <dbReference type="Proteomes" id="UP000594638"/>
    </source>
</evidence>
<evidence type="ECO:0000256" key="4">
    <source>
        <dbReference type="ARBA" id="ARBA00016175"/>
    </source>
</evidence>
<comment type="similarity">
    <text evidence="3">Belongs to the CTC1 family.</text>
</comment>
<proteinExistence type="inferred from homology"/>
<gene>
    <name evidence="9" type="ORF">OLEA9_A089955</name>
</gene>
<keyword evidence="10" id="KW-1185">Reference proteome</keyword>
<evidence type="ECO:0000256" key="7">
    <source>
        <dbReference type="ARBA" id="ARBA00023125"/>
    </source>
</evidence>
<comment type="caution">
    <text evidence="9">The sequence shown here is derived from an EMBL/GenBank/DDBJ whole genome shotgun (WGS) entry which is preliminary data.</text>
</comment>
<evidence type="ECO:0000256" key="5">
    <source>
        <dbReference type="ARBA" id="ARBA00022454"/>
    </source>
</evidence>
<evidence type="ECO:0000256" key="2">
    <source>
        <dbReference type="ARBA" id="ARBA00004574"/>
    </source>
</evidence>
<dbReference type="Gramene" id="OE9A089955T1">
    <property type="protein sequence ID" value="OE9A089955C1"/>
    <property type="gene ID" value="OE9A089955"/>
</dbReference>
<dbReference type="PANTHER" id="PTHR14865:SF2">
    <property type="entry name" value="CST COMPLEX SUBUNIT CTC1"/>
    <property type="match status" value="1"/>
</dbReference>
<dbReference type="PANTHER" id="PTHR14865">
    <property type="entry name" value="CST COMPLEX SUBUNIT CTC1"/>
    <property type="match status" value="1"/>
</dbReference>
<evidence type="ECO:0000256" key="8">
    <source>
        <dbReference type="ARBA" id="ARBA00023242"/>
    </source>
</evidence>
<dbReference type="InterPro" id="IPR042617">
    <property type="entry name" value="CTC1-like"/>
</dbReference>
<dbReference type="OrthoDB" id="2314520at2759"/>
<evidence type="ECO:0000313" key="9">
    <source>
        <dbReference type="EMBL" id="CAA2996160.1"/>
    </source>
</evidence>
<dbReference type="EMBL" id="CACTIH010005517">
    <property type="protein sequence ID" value="CAA2996160.1"/>
    <property type="molecule type" value="Genomic_DNA"/>
</dbReference>
<name>A0A8S0SUH4_OLEEU</name>
<dbReference type="GO" id="GO:0045740">
    <property type="term" value="P:positive regulation of DNA replication"/>
    <property type="evidence" value="ECO:0007669"/>
    <property type="project" value="TreeGrafter"/>
</dbReference>
<organism evidence="9 10">
    <name type="scientific">Olea europaea subsp. europaea</name>
    <dbReference type="NCBI Taxonomy" id="158383"/>
    <lineage>
        <taxon>Eukaryota</taxon>
        <taxon>Viridiplantae</taxon>
        <taxon>Streptophyta</taxon>
        <taxon>Embryophyta</taxon>
        <taxon>Tracheophyta</taxon>
        <taxon>Spermatophyta</taxon>
        <taxon>Magnoliopsida</taxon>
        <taxon>eudicotyledons</taxon>
        <taxon>Gunneridae</taxon>
        <taxon>Pentapetalae</taxon>
        <taxon>asterids</taxon>
        <taxon>lamiids</taxon>
        <taxon>Lamiales</taxon>
        <taxon>Oleaceae</taxon>
        <taxon>Oleeae</taxon>
        <taxon>Olea</taxon>
    </lineage>
</organism>
<dbReference type="GO" id="GO:0010833">
    <property type="term" value="P:telomere maintenance via telomere lengthening"/>
    <property type="evidence" value="ECO:0007669"/>
    <property type="project" value="TreeGrafter"/>
</dbReference>
<keyword evidence="7" id="KW-0238">DNA-binding</keyword>
<comment type="subcellular location">
    <subcellularLocation>
        <location evidence="2">Chromosome</location>
        <location evidence="2">Telomere</location>
    </subcellularLocation>
    <subcellularLocation>
        <location evidence="1">Nucleus</location>
    </subcellularLocation>
</comment>